<evidence type="ECO:0000313" key="1">
    <source>
        <dbReference type="Proteomes" id="UP000095286"/>
    </source>
</evidence>
<reference evidence="2" key="1">
    <citation type="submission" date="2016-11" db="UniProtKB">
        <authorList>
            <consortium name="WormBaseParasite"/>
        </authorList>
    </citation>
    <scope>IDENTIFICATION</scope>
    <source>
        <strain evidence="2">KR3021</strain>
    </source>
</reference>
<evidence type="ECO:0000313" key="2">
    <source>
        <dbReference type="WBParaSite" id="RSKR_0001032400.1"/>
    </source>
</evidence>
<organism evidence="1 2">
    <name type="scientific">Rhabditophanes sp. KR3021</name>
    <dbReference type="NCBI Taxonomy" id="114890"/>
    <lineage>
        <taxon>Eukaryota</taxon>
        <taxon>Metazoa</taxon>
        <taxon>Ecdysozoa</taxon>
        <taxon>Nematoda</taxon>
        <taxon>Chromadorea</taxon>
        <taxon>Rhabditida</taxon>
        <taxon>Tylenchina</taxon>
        <taxon>Panagrolaimomorpha</taxon>
        <taxon>Strongyloidoidea</taxon>
        <taxon>Alloionematidae</taxon>
        <taxon>Rhabditophanes</taxon>
    </lineage>
</organism>
<accession>A0AC35UDH0</accession>
<protein>
    <submittedName>
        <fullName evidence="2">Cytochrome c oxidase assembly protein COX15</fullName>
    </submittedName>
</protein>
<dbReference type="WBParaSite" id="RSKR_0001032400.1">
    <property type="protein sequence ID" value="RSKR_0001032400.1"/>
    <property type="gene ID" value="RSKR_0001032400"/>
</dbReference>
<proteinExistence type="predicted"/>
<dbReference type="Proteomes" id="UP000095286">
    <property type="component" value="Unplaced"/>
</dbReference>
<sequence>MLLSSLQNISKAIASRKSSLLSVGALKGFSKPWIRQLTSVKEAIPPAKGLFDHLTPTQRKRIGYWLLGCGGMVYGAVAIGGLTRLTESGLSMTQWDLIKTMKPPLNEKEWQEEFARYKTFPEYQFKNKHGEMTLSDFKFIFYMEYFHRMWGRAIGVAFLAPAAYLWAKGRFSTGMKKRVVAAGTLLVGQGLVGWWMVKSGLDPSENSNNEIPRVSQYRLATHLSLAFILYTQFLMMGLSHVFVPADHSAIKGIGKFKGLTHATKALVFVTALMGAFVAGLDAGLVFNSWPKYAEDWIPDNLLSRSPVWKNFTENDVTVQFMHRNLAYLTLLSITGTWFVGRRLPLSRRARIALNGLIVMGFTQAALGITTLLNNVPTSLAALHQSGSMALLTFAMWLASEIRRIPK</sequence>
<name>A0AC35UDH0_9BILA</name>